<dbReference type="Gene3D" id="3.30.420.10">
    <property type="entry name" value="Ribonuclease H-like superfamily/Ribonuclease H"/>
    <property type="match status" value="1"/>
</dbReference>
<dbReference type="GO" id="GO:0035861">
    <property type="term" value="C:site of double-strand break"/>
    <property type="evidence" value="ECO:0007669"/>
    <property type="project" value="TreeGrafter"/>
</dbReference>
<dbReference type="OrthoDB" id="10032414at2759"/>
<dbReference type="InterPro" id="IPR001888">
    <property type="entry name" value="Transposase_1"/>
</dbReference>
<proteinExistence type="predicted"/>
<protein>
    <submittedName>
        <fullName evidence="1">Histone-lysine n-methyltransferase setmar-like protein</fullName>
    </submittedName>
</protein>
<dbReference type="GO" id="GO:0046975">
    <property type="term" value="F:histone H3K36 methyltransferase activity"/>
    <property type="evidence" value="ECO:0007669"/>
    <property type="project" value="TreeGrafter"/>
</dbReference>
<dbReference type="GO" id="GO:0006303">
    <property type="term" value="P:double-strand break repair via nonhomologous end joining"/>
    <property type="evidence" value="ECO:0007669"/>
    <property type="project" value="TreeGrafter"/>
</dbReference>
<keyword evidence="1" id="KW-0489">Methyltransferase</keyword>
<dbReference type="InterPro" id="IPR036397">
    <property type="entry name" value="RNaseH_sf"/>
</dbReference>
<keyword evidence="1" id="KW-0808">Transferase</keyword>
<comment type="caution">
    <text evidence="1">The sequence shown here is derived from an EMBL/GenBank/DDBJ whole genome shotgun (WGS) entry which is preliminary data.</text>
</comment>
<dbReference type="GO" id="GO:0000014">
    <property type="term" value="F:single-stranded DNA endodeoxyribonuclease activity"/>
    <property type="evidence" value="ECO:0007669"/>
    <property type="project" value="TreeGrafter"/>
</dbReference>
<dbReference type="GO" id="GO:0032259">
    <property type="term" value="P:methylation"/>
    <property type="evidence" value="ECO:0007669"/>
    <property type="project" value="UniProtKB-KW"/>
</dbReference>
<accession>A0A0J7K012</accession>
<dbReference type="GO" id="GO:0042800">
    <property type="term" value="F:histone H3K4 methyltransferase activity"/>
    <property type="evidence" value="ECO:0007669"/>
    <property type="project" value="TreeGrafter"/>
</dbReference>
<gene>
    <name evidence="1" type="ORF">RF55_19449</name>
</gene>
<evidence type="ECO:0000313" key="2">
    <source>
        <dbReference type="Proteomes" id="UP000036403"/>
    </source>
</evidence>
<reference evidence="1 2" key="1">
    <citation type="submission" date="2015-04" db="EMBL/GenBank/DDBJ databases">
        <title>Lasius niger genome sequencing.</title>
        <authorList>
            <person name="Konorov E.A."/>
            <person name="Nikitin M.A."/>
            <person name="Kirill M.V."/>
            <person name="Chang P."/>
        </authorList>
    </citation>
    <scope>NUCLEOTIDE SEQUENCE [LARGE SCALE GENOMIC DNA]</scope>
    <source>
        <tissue evidence="1">Whole</tissue>
    </source>
</reference>
<dbReference type="GO" id="GO:0005634">
    <property type="term" value="C:nucleus"/>
    <property type="evidence" value="ECO:0007669"/>
    <property type="project" value="TreeGrafter"/>
</dbReference>
<dbReference type="GO" id="GO:0003697">
    <property type="term" value="F:single-stranded DNA binding"/>
    <property type="evidence" value="ECO:0007669"/>
    <property type="project" value="TreeGrafter"/>
</dbReference>
<dbReference type="Pfam" id="PF01359">
    <property type="entry name" value="Transposase_1"/>
    <property type="match status" value="1"/>
</dbReference>
<dbReference type="GO" id="GO:0000729">
    <property type="term" value="P:DNA double-strand break processing"/>
    <property type="evidence" value="ECO:0007669"/>
    <property type="project" value="TreeGrafter"/>
</dbReference>
<sequence>MLCIWWDYKGIVYYELLSENETIDSVKYCSQLTNLKQALDRKRPELVNRKGIAFQHDNARPHASFATRQKLLQFGWILIHPPYSPDLAPL</sequence>
<dbReference type="GO" id="GO:0044774">
    <property type="term" value="P:mitotic DNA integrity checkpoint signaling"/>
    <property type="evidence" value="ECO:0007669"/>
    <property type="project" value="TreeGrafter"/>
</dbReference>
<dbReference type="PANTHER" id="PTHR46060:SF2">
    <property type="entry name" value="HISTONE-LYSINE N-METHYLTRANSFERASE SETMAR"/>
    <property type="match status" value="1"/>
</dbReference>
<evidence type="ECO:0000313" key="1">
    <source>
        <dbReference type="EMBL" id="KMQ83652.1"/>
    </source>
</evidence>
<dbReference type="PANTHER" id="PTHR46060">
    <property type="entry name" value="MARINER MOS1 TRANSPOSASE-LIKE PROTEIN"/>
    <property type="match status" value="1"/>
</dbReference>
<dbReference type="GO" id="GO:0044547">
    <property type="term" value="F:DNA topoisomerase binding"/>
    <property type="evidence" value="ECO:0007669"/>
    <property type="project" value="TreeGrafter"/>
</dbReference>
<dbReference type="GO" id="GO:0003690">
    <property type="term" value="F:double-stranded DNA binding"/>
    <property type="evidence" value="ECO:0007669"/>
    <property type="project" value="TreeGrafter"/>
</dbReference>
<dbReference type="GO" id="GO:0015074">
    <property type="term" value="P:DNA integration"/>
    <property type="evidence" value="ECO:0007669"/>
    <property type="project" value="TreeGrafter"/>
</dbReference>
<organism evidence="1 2">
    <name type="scientific">Lasius niger</name>
    <name type="common">Black garden ant</name>
    <dbReference type="NCBI Taxonomy" id="67767"/>
    <lineage>
        <taxon>Eukaryota</taxon>
        <taxon>Metazoa</taxon>
        <taxon>Ecdysozoa</taxon>
        <taxon>Arthropoda</taxon>
        <taxon>Hexapoda</taxon>
        <taxon>Insecta</taxon>
        <taxon>Pterygota</taxon>
        <taxon>Neoptera</taxon>
        <taxon>Endopterygota</taxon>
        <taxon>Hymenoptera</taxon>
        <taxon>Apocrita</taxon>
        <taxon>Aculeata</taxon>
        <taxon>Formicoidea</taxon>
        <taxon>Formicidae</taxon>
        <taxon>Formicinae</taxon>
        <taxon>Lasius</taxon>
        <taxon>Lasius</taxon>
    </lineage>
</organism>
<dbReference type="InterPro" id="IPR052709">
    <property type="entry name" value="Transposase-MT_Hybrid"/>
</dbReference>
<dbReference type="EMBL" id="LBMM01018977">
    <property type="protein sequence ID" value="KMQ83652.1"/>
    <property type="molecule type" value="Genomic_DNA"/>
</dbReference>
<keyword evidence="2" id="KW-1185">Reference proteome</keyword>
<dbReference type="GO" id="GO:0031297">
    <property type="term" value="P:replication fork processing"/>
    <property type="evidence" value="ECO:0007669"/>
    <property type="project" value="TreeGrafter"/>
</dbReference>
<dbReference type="AlphaFoldDB" id="A0A0J7K012"/>
<name>A0A0J7K012_LASNI</name>
<dbReference type="PaxDb" id="67767-A0A0J7K012"/>
<dbReference type="Proteomes" id="UP000036403">
    <property type="component" value="Unassembled WGS sequence"/>
</dbReference>
<dbReference type="STRING" id="67767.A0A0J7K012"/>
<feature type="non-terminal residue" evidence="1">
    <location>
        <position position="90"/>
    </location>
</feature>
<dbReference type="GO" id="GO:0000793">
    <property type="term" value="C:condensed chromosome"/>
    <property type="evidence" value="ECO:0007669"/>
    <property type="project" value="TreeGrafter"/>
</dbReference>